<name>A0A314YCF7_PRUYE</name>
<comment type="catalytic activity">
    <reaction evidence="1 4">
        <text>3-hydroxy-2-methylpropanoyl-CoA + H2O = 3-hydroxy-2-methylpropanoate + CoA + H(+)</text>
        <dbReference type="Rhea" id="RHEA:20888"/>
        <dbReference type="ChEBI" id="CHEBI:11805"/>
        <dbReference type="ChEBI" id="CHEBI:15377"/>
        <dbReference type="ChEBI" id="CHEBI:15378"/>
        <dbReference type="ChEBI" id="CHEBI:57287"/>
        <dbReference type="ChEBI" id="CHEBI:57340"/>
        <dbReference type="EC" id="3.1.2.4"/>
    </reaction>
</comment>
<dbReference type="GO" id="GO:0006574">
    <property type="term" value="P:L-valine catabolic process"/>
    <property type="evidence" value="ECO:0007669"/>
    <property type="project" value="UniProtKB-UniRule"/>
</dbReference>
<dbReference type="Proteomes" id="UP000250321">
    <property type="component" value="Unassembled WGS sequence"/>
</dbReference>
<evidence type="ECO:0000313" key="6">
    <source>
        <dbReference type="EMBL" id="PQQ01784.1"/>
    </source>
</evidence>
<proteinExistence type="inferred from homology"/>
<evidence type="ECO:0000259" key="5">
    <source>
        <dbReference type="Pfam" id="PF16113"/>
    </source>
</evidence>
<sequence length="63" mass="6531">MGGGVGISVHGKFRVATKNLIFAMPENALGLFPDVGASYFLSRLPGFFGEYLGFTGASMGGTI</sequence>
<dbReference type="PANTHER" id="PTHR43176">
    <property type="entry name" value="3-HYDROXYISOBUTYRYL-COA HYDROLASE-RELATED"/>
    <property type="match status" value="1"/>
</dbReference>
<comment type="similarity">
    <text evidence="4">Belongs to the enoyl-CoA hydratase/isomerase family.</text>
</comment>
<dbReference type="EC" id="3.1.2.4" evidence="2 4"/>
<evidence type="ECO:0000313" key="7">
    <source>
        <dbReference type="Proteomes" id="UP000250321"/>
    </source>
</evidence>
<gene>
    <name evidence="6" type="ORF">Pyn_26811</name>
</gene>
<dbReference type="SUPFAM" id="SSF52096">
    <property type="entry name" value="ClpP/crotonase"/>
    <property type="match status" value="1"/>
</dbReference>
<evidence type="ECO:0000256" key="3">
    <source>
        <dbReference type="ARBA" id="ARBA00022801"/>
    </source>
</evidence>
<dbReference type="InterPro" id="IPR029045">
    <property type="entry name" value="ClpP/crotonase-like_dom_sf"/>
</dbReference>
<feature type="domain" description="Enoyl-CoA hydratase/isomerase" evidence="5">
    <location>
        <begin position="1"/>
        <end position="61"/>
    </location>
</feature>
<accession>A0A314YCF7</accession>
<evidence type="ECO:0000256" key="1">
    <source>
        <dbReference type="ARBA" id="ARBA00001709"/>
    </source>
</evidence>
<dbReference type="PANTHER" id="PTHR43176:SF3">
    <property type="entry name" value="3-HYDROXYISOBUTYRYL-COA HYDROLASE, MITOCHONDRIAL"/>
    <property type="match status" value="1"/>
</dbReference>
<keyword evidence="7" id="KW-1185">Reference proteome</keyword>
<dbReference type="GO" id="GO:0003860">
    <property type="term" value="F:3-hydroxyisobutyryl-CoA hydrolase activity"/>
    <property type="evidence" value="ECO:0007669"/>
    <property type="project" value="UniProtKB-UniRule"/>
</dbReference>
<reference evidence="6 7" key="1">
    <citation type="submission" date="2018-02" db="EMBL/GenBank/DDBJ databases">
        <title>Draft genome of wild Prunus yedoensis var. nudiflora.</title>
        <authorList>
            <person name="Baek S."/>
            <person name="Kim J.-H."/>
            <person name="Choi K."/>
            <person name="Kim G.-B."/>
            <person name="Cho A."/>
            <person name="Jang H."/>
            <person name="Shin C.-H."/>
            <person name="Yu H.-J."/>
            <person name="Mun J.-H."/>
        </authorList>
    </citation>
    <scope>NUCLEOTIDE SEQUENCE [LARGE SCALE GENOMIC DNA]</scope>
    <source>
        <strain evidence="7">cv. Jeju island</strain>
        <tissue evidence="6">Leaf</tissue>
    </source>
</reference>
<dbReference type="AlphaFoldDB" id="A0A314YCF7"/>
<comment type="caution">
    <text evidence="6">The sequence shown here is derived from an EMBL/GenBank/DDBJ whole genome shotgun (WGS) entry which is preliminary data.</text>
</comment>
<dbReference type="InterPro" id="IPR032259">
    <property type="entry name" value="HIBYL-CoA-H"/>
</dbReference>
<dbReference type="STRING" id="2094558.A0A314YCF7"/>
<dbReference type="EMBL" id="PJQY01001530">
    <property type="protein sequence ID" value="PQQ01784.1"/>
    <property type="molecule type" value="Genomic_DNA"/>
</dbReference>
<dbReference type="Gene3D" id="3.90.226.10">
    <property type="entry name" value="2-enoyl-CoA Hydratase, Chain A, domain 1"/>
    <property type="match status" value="1"/>
</dbReference>
<dbReference type="OrthoDB" id="16820at2759"/>
<organism evidence="6 7">
    <name type="scientific">Prunus yedoensis var. nudiflora</name>
    <dbReference type="NCBI Taxonomy" id="2094558"/>
    <lineage>
        <taxon>Eukaryota</taxon>
        <taxon>Viridiplantae</taxon>
        <taxon>Streptophyta</taxon>
        <taxon>Embryophyta</taxon>
        <taxon>Tracheophyta</taxon>
        <taxon>Spermatophyta</taxon>
        <taxon>Magnoliopsida</taxon>
        <taxon>eudicotyledons</taxon>
        <taxon>Gunneridae</taxon>
        <taxon>Pentapetalae</taxon>
        <taxon>rosids</taxon>
        <taxon>fabids</taxon>
        <taxon>Rosales</taxon>
        <taxon>Rosaceae</taxon>
        <taxon>Amygdaloideae</taxon>
        <taxon>Amygdaleae</taxon>
        <taxon>Prunus</taxon>
    </lineage>
</organism>
<comment type="function">
    <text evidence="4">Hydrolyzes 3-hydroxyisobutyryl-CoA (HIBYL-CoA), a saline catabolite. Has high activity toward isobutyryl-CoA. Could be an isobutyryl-CoA dehydrogenase that functions in valine catabolism.</text>
</comment>
<comment type="pathway">
    <text evidence="4">Amino-acid degradation; L-valine degradation.</text>
</comment>
<dbReference type="Pfam" id="PF16113">
    <property type="entry name" value="ECH_2"/>
    <property type="match status" value="1"/>
</dbReference>
<keyword evidence="3 4" id="KW-0378">Hydrolase</keyword>
<dbReference type="InterPro" id="IPR045004">
    <property type="entry name" value="ECH_dom"/>
</dbReference>
<evidence type="ECO:0000256" key="4">
    <source>
        <dbReference type="RuleBase" id="RU369070"/>
    </source>
</evidence>
<evidence type="ECO:0000256" key="2">
    <source>
        <dbReference type="ARBA" id="ARBA00011915"/>
    </source>
</evidence>
<protein>
    <recommendedName>
        <fullName evidence="2 4">3-hydroxyisobutyryl-CoA hydrolase</fullName>
        <shortName evidence="4">HIB-CoA hydrolase</shortName>
        <shortName evidence="4">HIBYL-CoA-H</shortName>
        <ecNumber evidence="2 4">3.1.2.4</ecNumber>
    </recommendedName>
    <alternativeName>
        <fullName evidence="4">3-hydroxyisobutyryl-coenzyme A hydrolase</fullName>
    </alternativeName>
</protein>